<feature type="region of interest" description="Disordered" evidence="1">
    <location>
        <begin position="1"/>
        <end position="49"/>
    </location>
</feature>
<evidence type="ECO:0008006" key="4">
    <source>
        <dbReference type="Google" id="ProtNLM"/>
    </source>
</evidence>
<sequence>MAENKDSELNYREEENAMVQDLDDLKTLGKEMEQISEENDEDKLNQSHE</sequence>
<feature type="compositionally biased region" description="Basic and acidic residues" evidence="1">
    <location>
        <begin position="23"/>
        <end position="33"/>
    </location>
</feature>
<reference evidence="2 3" key="1">
    <citation type="submission" date="2020-06" db="EMBL/GenBank/DDBJ databases">
        <title>Staphylococcus borealis sp. nov. -A novel member of the Staphylococcaceae family isolated from skin and blood in humans.</title>
        <authorList>
            <person name="Pain M."/>
            <person name="Wolden R."/>
            <person name="Jaen-Luchoro D."/>
            <person name="Salva-Serra F."/>
            <person name="Iglesias B.P."/>
            <person name="Karlsson R."/>
            <person name="Klingenberg C."/>
            <person name="Cavanagh J.P."/>
        </authorList>
    </citation>
    <scope>NUCLEOTIDE SEQUENCE [LARGE SCALE GENOMIC DNA]</scope>
    <source>
        <strain evidence="2 3">58-22</strain>
    </source>
</reference>
<evidence type="ECO:0000313" key="2">
    <source>
        <dbReference type="EMBL" id="NUI82587.1"/>
    </source>
</evidence>
<proteinExistence type="predicted"/>
<evidence type="ECO:0000313" key="3">
    <source>
        <dbReference type="Proteomes" id="UP000610527"/>
    </source>
</evidence>
<dbReference type="Proteomes" id="UP000610527">
    <property type="component" value="Unassembled WGS sequence"/>
</dbReference>
<name>A0ABX2LLD8_9STAP</name>
<dbReference type="NCBIfam" id="NF040875">
    <property type="entry name" value="SAS053_fam"/>
    <property type="match status" value="1"/>
</dbReference>
<organism evidence="2 3">
    <name type="scientific">Staphylococcus borealis</name>
    <dbReference type="NCBI Taxonomy" id="2742203"/>
    <lineage>
        <taxon>Bacteria</taxon>
        <taxon>Bacillati</taxon>
        <taxon>Bacillota</taxon>
        <taxon>Bacilli</taxon>
        <taxon>Bacillales</taxon>
        <taxon>Staphylococcaceae</taxon>
        <taxon>Staphylococcus</taxon>
    </lineage>
</organism>
<dbReference type="EMBL" id="JABVEG010000003">
    <property type="protein sequence ID" value="NUI82587.1"/>
    <property type="molecule type" value="Genomic_DNA"/>
</dbReference>
<dbReference type="GeneID" id="74187529"/>
<dbReference type="RefSeq" id="WP_107630288.1">
    <property type="nucleotide sequence ID" value="NZ_CUEE01000008.1"/>
</dbReference>
<protein>
    <recommendedName>
        <fullName evidence="4">Staphylococcal protein</fullName>
    </recommendedName>
</protein>
<feature type="compositionally biased region" description="Basic and acidic residues" evidence="1">
    <location>
        <begin position="1"/>
        <end position="15"/>
    </location>
</feature>
<gene>
    <name evidence="2" type="ORF">HUN84_07460</name>
</gene>
<comment type="caution">
    <text evidence="2">The sequence shown here is derived from an EMBL/GenBank/DDBJ whole genome shotgun (WGS) entry which is preliminary data.</text>
</comment>
<keyword evidence="3" id="KW-1185">Reference proteome</keyword>
<evidence type="ECO:0000256" key="1">
    <source>
        <dbReference type="SAM" id="MobiDB-lite"/>
    </source>
</evidence>
<accession>A0ABX2LLD8</accession>